<protein>
    <submittedName>
        <fullName evidence="2">Uncharacterized protein</fullName>
    </submittedName>
</protein>
<dbReference type="AlphaFoldDB" id="A0A2B0TUI2"/>
<evidence type="ECO:0000313" key="3">
    <source>
        <dbReference type="Proteomes" id="UP000224076"/>
    </source>
</evidence>
<evidence type="ECO:0000313" key="2">
    <source>
        <dbReference type="EMBL" id="PFU43694.1"/>
    </source>
</evidence>
<evidence type="ECO:0000256" key="1">
    <source>
        <dbReference type="SAM" id="Phobius"/>
    </source>
</evidence>
<organism evidence="2 3">
    <name type="scientific">Bacillus cereus</name>
    <dbReference type="NCBI Taxonomy" id="1396"/>
    <lineage>
        <taxon>Bacteria</taxon>
        <taxon>Bacillati</taxon>
        <taxon>Bacillota</taxon>
        <taxon>Bacilli</taxon>
        <taxon>Bacillales</taxon>
        <taxon>Bacillaceae</taxon>
        <taxon>Bacillus</taxon>
        <taxon>Bacillus cereus group</taxon>
    </lineage>
</organism>
<comment type="caution">
    <text evidence="2">The sequence shown here is derived from an EMBL/GenBank/DDBJ whole genome shotgun (WGS) entry which is preliminary data.</text>
</comment>
<name>A0A2B0TUI2_BACCE</name>
<keyword evidence="1" id="KW-1133">Transmembrane helix</keyword>
<gene>
    <name evidence="2" type="ORF">COK86_09565</name>
</gene>
<keyword evidence="1" id="KW-0812">Transmembrane</keyword>
<feature type="transmembrane region" description="Helical" evidence="1">
    <location>
        <begin position="26"/>
        <end position="44"/>
    </location>
</feature>
<keyword evidence="1" id="KW-0472">Membrane</keyword>
<dbReference type="EMBL" id="NVDG01000018">
    <property type="protein sequence ID" value="PFU43694.1"/>
    <property type="molecule type" value="Genomic_DNA"/>
</dbReference>
<accession>A0A2B0TUI2</accession>
<reference evidence="2 3" key="1">
    <citation type="submission" date="2017-09" db="EMBL/GenBank/DDBJ databases">
        <title>Large-scale bioinformatics analysis of Bacillus genomes uncovers conserved roles of natural products in bacterial physiology.</title>
        <authorList>
            <consortium name="Agbiome Team Llc"/>
            <person name="Bleich R.M."/>
            <person name="Grubbs K.J."/>
            <person name="Santa Maria K.C."/>
            <person name="Allen S.E."/>
            <person name="Farag S."/>
            <person name="Shank E.A."/>
            <person name="Bowers A."/>
        </authorList>
    </citation>
    <scope>NUCLEOTIDE SEQUENCE [LARGE SCALE GENOMIC DNA]</scope>
    <source>
        <strain evidence="2 3">AFS061806</strain>
    </source>
</reference>
<sequence>MFWIYSVLILISGGSGISFLIHERNIEAIIAFVICTIFIVLLYFHLKRNDEHRNCDCSTLACTDYTDCNC</sequence>
<dbReference type="Proteomes" id="UP000224076">
    <property type="component" value="Unassembled WGS sequence"/>
</dbReference>
<proteinExistence type="predicted"/>